<organism evidence="1 2">
    <name type="scientific">Escherichia coli</name>
    <dbReference type="NCBI Taxonomy" id="562"/>
    <lineage>
        <taxon>Bacteria</taxon>
        <taxon>Pseudomonadati</taxon>
        <taxon>Pseudomonadota</taxon>
        <taxon>Gammaproteobacteria</taxon>
        <taxon>Enterobacterales</taxon>
        <taxon>Enterobacteriaceae</taxon>
        <taxon>Escherichia</taxon>
    </lineage>
</organism>
<dbReference type="GO" id="GO:0003677">
    <property type="term" value="F:DNA binding"/>
    <property type="evidence" value="ECO:0007669"/>
    <property type="project" value="UniProtKB-KW"/>
</dbReference>
<dbReference type="RefSeq" id="WP_135395852.1">
    <property type="nucleotide sequence ID" value="NZ_BGCH01000022.1"/>
</dbReference>
<reference evidence="1 2" key="1">
    <citation type="submission" date="2019-12" db="EMBL/GenBank/DDBJ databases">
        <title>Enteriobacteria Tanzani isolates_10434.</title>
        <authorList>
            <person name="Subbiah M."/>
            <person name="Call D."/>
        </authorList>
    </citation>
    <scope>NUCLEOTIDE SEQUENCE [LARGE SCALE GENOMIC DNA]</scope>
    <source>
        <strain evidence="1 2">10434wD1</strain>
    </source>
</reference>
<name>A0A4Z0TIQ7_ECOLX</name>
<proteinExistence type="predicted"/>
<sequence length="171" mass="18609">MTQEWFSAKELQGVAGLPSSASSISRKATNEGWKKRQIKGVKGVAYEYHISSLPDATQAELGGAQLLDNDKSAYKLASVLMALVAELEPEEIQRALKLLSKGGLSALMPSIFDQTQIQSLHGVSRECIQLAQMLETLPAEERKEILSEHGIHEQEGLVAPSQEPQDVTKAV</sequence>
<dbReference type="SUPFAM" id="SSF46955">
    <property type="entry name" value="Putative DNA-binding domain"/>
    <property type="match status" value="1"/>
</dbReference>
<dbReference type="Proteomes" id="UP000436141">
    <property type="component" value="Unassembled WGS sequence"/>
</dbReference>
<evidence type="ECO:0000313" key="1">
    <source>
        <dbReference type="EMBL" id="MXI74509.1"/>
    </source>
</evidence>
<gene>
    <name evidence="1" type="ORF">GRW05_09505</name>
</gene>
<dbReference type="EMBL" id="WUIY01000032">
    <property type="protein sequence ID" value="MXI74509.1"/>
    <property type="molecule type" value="Genomic_DNA"/>
</dbReference>
<dbReference type="InterPro" id="IPR003314">
    <property type="entry name" value="Mu-type_HTH"/>
</dbReference>
<accession>A0A4Z0TIQ7</accession>
<dbReference type="AlphaFoldDB" id="A0A4Z0TIQ7"/>
<protein>
    <submittedName>
        <fullName evidence="1">DNA-binding protein</fullName>
    </submittedName>
</protein>
<comment type="caution">
    <text evidence="1">The sequence shown here is derived from an EMBL/GenBank/DDBJ whole genome shotgun (WGS) entry which is preliminary data.</text>
</comment>
<dbReference type="InterPro" id="IPR009061">
    <property type="entry name" value="DNA-bd_dom_put_sf"/>
</dbReference>
<dbReference type="PROSITE" id="PS51702">
    <property type="entry name" value="HTH_MU"/>
    <property type="match status" value="1"/>
</dbReference>
<evidence type="ECO:0000313" key="2">
    <source>
        <dbReference type="Proteomes" id="UP000436141"/>
    </source>
</evidence>
<dbReference type="InterPro" id="IPR036388">
    <property type="entry name" value="WH-like_DNA-bd_sf"/>
</dbReference>
<dbReference type="Pfam" id="PF02316">
    <property type="entry name" value="HTH_Tnp_Mu_1"/>
    <property type="match status" value="1"/>
</dbReference>
<keyword evidence="1" id="KW-0238">DNA-binding</keyword>
<dbReference type="Gene3D" id="1.10.10.10">
    <property type="entry name" value="Winged helix-like DNA-binding domain superfamily/Winged helix DNA-binding domain"/>
    <property type="match status" value="1"/>
</dbReference>